<dbReference type="Proteomes" id="UP000177062">
    <property type="component" value="Unassembled WGS sequence"/>
</dbReference>
<protein>
    <submittedName>
        <fullName evidence="1">Uncharacterized protein</fullName>
    </submittedName>
</protein>
<proteinExistence type="predicted"/>
<organism evidence="1 2">
    <name type="scientific">Candidatus Colwellbacteria bacterium RBG_13_48_8</name>
    <dbReference type="NCBI Taxonomy" id="1797685"/>
    <lineage>
        <taxon>Bacteria</taxon>
        <taxon>Candidatus Colwelliibacteriota</taxon>
    </lineage>
</organism>
<dbReference type="EMBL" id="MHIT01000027">
    <property type="protein sequence ID" value="OGY56395.1"/>
    <property type="molecule type" value="Genomic_DNA"/>
</dbReference>
<evidence type="ECO:0000313" key="2">
    <source>
        <dbReference type="Proteomes" id="UP000177062"/>
    </source>
</evidence>
<evidence type="ECO:0000313" key="1">
    <source>
        <dbReference type="EMBL" id="OGY56395.1"/>
    </source>
</evidence>
<accession>A0A1G1YVJ1</accession>
<name>A0A1G1YVJ1_9BACT</name>
<gene>
    <name evidence="1" type="ORF">A2Y84_01800</name>
</gene>
<dbReference type="AlphaFoldDB" id="A0A1G1YVJ1"/>
<sequence length="148" mass="16400">MTTVASCETEGYNPNAVRLPGDPGKMVPQCTGAWGLFQMGKSGQAGQYDMGNVNWKEQVRNATNRLMQVSEDYWECWDLTYQPSLDSILGMCRCQVSEANWCWQSDICNPPVCDKHGENCRKESLAKLCGVPDSPGDTAPPSDQPELF</sequence>
<reference evidence="1 2" key="1">
    <citation type="journal article" date="2016" name="Nat. Commun.">
        <title>Thousands of microbial genomes shed light on interconnected biogeochemical processes in an aquifer system.</title>
        <authorList>
            <person name="Anantharaman K."/>
            <person name="Brown C.T."/>
            <person name="Hug L.A."/>
            <person name="Sharon I."/>
            <person name="Castelle C.J."/>
            <person name="Probst A.J."/>
            <person name="Thomas B.C."/>
            <person name="Singh A."/>
            <person name="Wilkins M.J."/>
            <person name="Karaoz U."/>
            <person name="Brodie E.L."/>
            <person name="Williams K.H."/>
            <person name="Hubbard S.S."/>
            <person name="Banfield J.F."/>
        </authorList>
    </citation>
    <scope>NUCLEOTIDE SEQUENCE [LARGE SCALE GENOMIC DNA]</scope>
</reference>
<comment type="caution">
    <text evidence="1">The sequence shown here is derived from an EMBL/GenBank/DDBJ whole genome shotgun (WGS) entry which is preliminary data.</text>
</comment>